<keyword evidence="2" id="KW-0812">Transmembrane</keyword>
<protein>
    <recommendedName>
        <fullName evidence="3">Glycosyl transferase family 1 domain-containing protein</fullName>
    </recommendedName>
</protein>
<dbReference type="Gene3D" id="3.40.50.2000">
    <property type="entry name" value="Glycogen Phosphorylase B"/>
    <property type="match status" value="2"/>
</dbReference>
<feature type="transmembrane region" description="Helical" evidence="2">
    <location>
        <begin position="59"/>
        <end position="79"/>
    </location>
</feature>
<dbReference type="KEGG" id="run:DR864_04375"/>
<dbReference type="PANTHER" id="PTHR46401:SF2">
    <property type="entry name" value="GLYCOSYLTRANSFERASE WBBK-RELATED"/>
    <property type="match status" value="1"/>
</dbReference>
<evidence type="ECO:0000313" key="4">
    <source>
        <dbReference type="EMBL" id="AXE17022.1"/>
    </source>
</evidence>
<dbReference type="EMBL" id="CP030850">
    <property type="protein sequence ID" value="AXE17022.1"/>
    <property type="molecule type" value="Genomic_DNA"/>
</dbReference>
<dbReference type="GO" id="GO:0016757">
    <property type="term" value="F:glycosyltransferase activity"/>
    <property type="evidence" value="ECO:0007669"/>
    <property type="project" value="InterPro"/>
</dbReference>
<proteinExistence type="predicted"/>
<gene>
    <name evidence="4" type="ORF">DR864_04375</name>
</gene>
<dbReference type="PANTHER" id="PTHR46401">
    <property type="entry name" value="GLYCOSYLTRANSFERASE WBBK-RELATED"/>
    <property type="match status" value="1"/>
</dbReference>
<evidence type="ECO:0000256" key="1">
    <source>
        <dbReference type="ARBA" id="ARBA00022679"/>
    </source>
</evidence>
<reference evidence="4 5" key="1">
    <citation type="submission" date="2018-07" db="EMBL/GenBank/DDBJ databases">
        <title>Genome sequencing of Runella.</title>
        <authorList>
            <person name="Baek M.-G."/>
            <person name="Yi H."/>
        </authorList>
    </citation>
    <scope>NUCLEOTIDE SEQUENCE [LARGE SCALE GENOMIC DNA]</scope>
    <source>
        <strain evidence="4 5">HYN0085</strain>
    </source>
</reference>
<dbReference type="AlphaFoldDB" id="A0A344TEF1"/>
<dbReference type="InterPro" id="IPR001296">
    <property type="entry name" value="Glyco_trans_1"/>
</dbReference>
<keyword evidence="2" id="KW-0472">Membrane</keyword>
<evidence type="ECO:0000256" key="2">
    <source>
        <dbReference type="SAM" id="Phobius"/>
    </source>
</evidence>
<keyword evidence="5" id="KW-1185">Reference proteome</keyword>
<dbReference type="OrthoDB" id="9792322at2"/>
<evidence type="ECO:0000259" key="3">
    <source>
        <dbReference type="Pfam" id="PF00534"/>
    </source>
</evidence>
<organism evidence="4 5">
    <name type="scientific">Runella rosea</name>
    <dbReference type="NCBI Taxonomy" id="2259595"/>
    <lineage>
        <taxon>Bacteria</taxon>
        <taxon>Pseudomonadati</taxon>
        <taxon>Bacteroidota</taxon>
        <taxon>Cytophagia</taxon>
        <taxon>Cytophagales</taxon>
        <taxon>Spirosomataceae</taxon>
        <taxon>Runella</taxon>
    </lineage>
</organism>
<name>A0A344TEF1_9BACT</name>
<accession>A0A344TEF1</accession>
<dbReference type="Pfam" id="PF00534">
    <property type="entry name" value="Glycos_transf_1"/>
    <property type="match status" value="1"/>
</dbReference>
<keyword evidence="2" id="KW-1133">Transmembrane helix</keyword>
<keyword evidence="1" id="KW-0808">Transferase</keyword>
<dbReference type="Proteomes" id="UP000251993">
    <property type="component" value="Chromosome"/>
</dbReference>
<evidence type="ECO:0000313" key="5">
    <source>
        <dbReference type="Proteomes" id="UP000251993"/>
    </source>
</evidence>
<dbReference type="RefSeq" id="WP_114065808.1">
    <property type="nucleotide sequence ID" value="NZ_CP030850.1"/>
</dbReference>
<sequence>MALTNKKIFFYGPVGGKNGKIVGGGESGNKKTIFILKKLGFQLFLIEKPYPIKVPFFNFFVYFIQLFFVYLKFFFKIFFNKALTKDKIYFHLSGFYGHLIYIEWLYIKTCSFLNIKCIYEIRAGGAIEIYLNSNFIYKFFFKSILINSTKILCQGFEYIGFVKSVANIDAVYYPNFILDQFVYSYNSLDRNNSSIIQMVYFGRIAPSKNVDFILDICNNISNNDFICEIIGEGTPDYVQYLNNRIQILGLEHKVFILPPKNSQELFEILPNKHFFLFPSIEKREGHSNSLTEAMNFGVVPISSYAGFNPSIIQDSNLLINEYNPVNYANKIISIWDSKMWEMYSFQCSNIVKNNYTESVIKSTLYSLY</sequence>
<dbReference type="SUPFAM" id="SSF53756">
    <property type="entry name" value="UDP-Glycosyltransferase/glycogen phosphorylase"/>
    <property type="match status" value="1"/>
</dbReference>
<feature type="transmembrane region" description="Helical" evidence="2">
    <location>
        <begin position="88"/>
        <end position="107"/>
    </location>
</feature>
<feature type="domain" description="Glycosyl transferase family 1" evidence="3">
    <location>
        <begin position="197"/>
        <end position="338"/>
    </location>
</feature>